<dbReference type="Gene3D" id="3.40.50.150">
    <property type="entry name" value="Vaccinia Virus protein VP39"/>
    <property type="match status" value="1"/>
</dbReference>
<evidence type="ECO:0000313" key="3">
    <source>
        <dbReference type="Proteomes" id="UP000770015"/>
    </source>
</evidence>
<dbReference type="OrthoDB" id="5382952at2759"/>
<feature type="region of interest" description="Disordered" evidence="1">
    <location>
        <begin position="701"/>
        <end position="792"/>
    </location>
</feature>
<feature type="region of interest" description="Disordered" evidence="1">
    <location>
        <begin position="1113"/>
        <end position="1187"/>
    </location>
</feature>
<feature type="compositionally biased region" description="Polar residues" evidence="1">
    <location>
        <begin position="168"/>
        <end position="180"/>
    </location>
</feature>
<sequence length="1503" mass="164050">MSSANPSFGLPSNPRDTPRTRRYGSATDPTDVVPVDIRQKVSQRRLSNRTLNRQPSQGKTVADTTQTGRARRPELPVAAKPQSTQAPRRVPTMNPPEGYMSTTRIAQPASSTSTTSKAPSPHIQDAIPVPTRSILRKKQTLPTYSRSGGVFHTRGDSERTASSSSSSVDPSLLTQSDRVASQSPDAIQVAHTVELPRTQAHAITIYPELDRYRNMPTQSYGSGDMAFEVPFHLATHDLPLPPTPAYSGTSSQLSTTSPSTRFSESPGPGAYSRDTTPTSVSSQSPGMLASMRFAPHQKPRQQSPAYSRPPVTRRRTASMSNDVEVSGGDFQGLAAVREALTSSSSNSTVRDGDRSEKVKPKTKHHPPTPPNPPPRKSSQKFTEAKTDSSPRRPAQSTTSSTTSPAKVNTPRSRPALQSRATPPSRPSRDGTPDLHSQIPDPPPIVHSNLTHAPSVPERPSTGGRQQSFSPLPRRTTPSPALGKPAARSTLVAPGREATPKPRPSLASPLTSPEKATKSTNTSTFNTRFPFFSKRSKTAPDLSAVDDKPARKGPVAGTGHEGYGRIGSIRRRSGSLLVGRSNLESEPSRPALNGNRSVDTFLQDRTSPVVISGGEIVHNRNISADLSRIDSHQSIGMGRPSVDSRWDSETSTTSSVHRNSNRISSLPRVTRPRVSNRRPSDSSDSEAVAMKSTLAYRRSVQRLRASPEQEPLRIPGPIITSRGASPALNSRDTGFRTDDSMPDSEWEGARGRKTTTTPPRKLTKKTKSPRKWNPFSRSQSRPKKTEEPEPVSATVTYVQQPQIPFYAVMDGSEQEDMEPQRIEDVLRDAHVFDGPLDIPTPPRLSVRTKLPSELPEPKPQSPEFRLPPQPRQLRRVDKATINMSLDTAIESADAEARPSRLAQVGRIPKVVNTRIEESPRSFSRPFNRLSYQRLTPVDTLQDQFVAKGPSPPKPSTPELTPETSSGETLSAPNSHATPPDVTTREFLTMSPNKNYQGHTSSSSSGSTNFAFAYELAVLPDPNGPLVEDEIWEEYNDLLGEVPPSATSSKGIPFHLETFSKQAPKRGHVAESPTIAQGASKVDIPIQEVEECVTDCESECSNISGDMTERIRRAFAPKPEPARSSPVRTPKPVVELSAKSTPVSRSPAASRSPVVSTSPAASQKRASGSSSKSRQSDSSCKSSEDESPLAQVNLRVGSMTVSKWLSFGHVLFSPGREELVPEEGSLKRHSILVIDGLGNDDWSFYAAETYPMATFFNMSPRAPLPKPRQTVNNFPLSPPNHHQIQFVSHLGKFPFGPESFTSVVYRFPAAAPESHYRNIISEARRVLKPGGYIELSLLDVDLNNMGNRGRRVVRQLKERLREKTSDISLGSSSDLAVRLLGSNGFSDIKTCHVGVPVASAITKSDATSAQRTTPRGFKQAKEQRSLADLMNDKSDAADENITKMVAKVGRWWYTRCYESAARGDAAEKSIWTDRALLAECEELRTSLKLMVCYARVPERSRIASI</sequence>
<feature type="compositionally biased region" description="Polar residues" evidence="1">
    <location>
        <begin position="517"/>
        <end position="526"/>
    </location>
</feature>
<feature type="region of interest" description="Disordered" evidence="1">
    <location>
        <begin position="630"/>
        <end position="687"/>
    </location>
</feature>
<feature type="compositionally biased region" description="Polar residues" evidence="1">
    <location>
        <begin position="48"/>
        <end position="68"/>
    </location>
</feature>
<dbReference type="EMBL" id="JAGSXJ010000032">
    <property type="protein sequence ID" value="KAH6669162.1"/>
    <property type="molecule type" value="Genomic_DNA"/>
</dbReference>
<feature type="compositionally biased region" description="Basic and acidic residues" evidence="1">
    <location>
        <begin position="350"/>
        <end position="359"/>
    </location>
</feature>
<feature type="compositionally biased region" description="Polar residues" evidence="1">
    <location>
        <begin position="340"/>
        <end position="349"/>
    </location>
</feature>
<feature type="compositionally biased region" description="Low complexity" evidence="1">
    <location>
        <begin position="247"/>
        <end position="260"/>
    </location>
</feature>
<feature type="compositionally biased region" description="Low complexity" evidence="1">
    <location>
        <begin position="1138"/>
        <end position="1179"/>
    </location>
</feature>
<dbReference type="CDD" id="cd02440">
    <property type="entry name" value="AdoMet_MTases"/>
    <property type="match status" value="1"/>
</dbReference>
<feature type="region of interest" description="Disordered" evidence="1">
    <location>
        <begin position="240"/>
        <end position="326"/>
    </location>
</feature>
<feature type="compositionally biased region" description="Polar residues" evidence="1">
    <location>
        <begin position="273"/>
        <end position="285"/>
    </location>
</feature>
<evidence type="ECO:0008006" key="4">
    <source>
        <dbReference type="Google" id="ProtNLM"/>
    </source>
</evidence>
<gene>
    <name evidence="2" type="ORF">F5X68DRAFT_142389</name>
</gene>
<organism evidence="2 3">
    <name type="scientific">Plectosphaerella plurivora</name>
    <dbReference type="NCBI Taxonomy" id="936078"/>
    <lineage>
        <taxon>Eukaryota</taxon>
        <taxon>Fungi</taxon>
        <taxon>Dikarya</taxon>
        <taxon>Ascomycota</taxon>
        <taxon>Pezizomycotina</taxon>
        <taxon>Sordariomycetes</taxon>
        <taxon>Hypocreomycetidae</taxon>
        <taxon>Glomerellales</taxon>
        <taxon>Plectosphaerellaceae</taxon>
        <taxon>Plectosphaerella</taxon>
    </lineage>
</organism>
<reference evidence="2" key="1">
    <citation type="journal article" date="2021" name="Nat. Commun.">
        <title>Genetic determinants of endophytism in the Arabidopsis root mycobiome.</title>
        <authorList>
            <person name="Mesny F."/>
            <person name="Miyauchi S."/>
            <person name="Thiergart T."/>
            <person name="Pickel B."/>
            <person name="Atanasova L."/>
            <person name="Karlsson M."/>
            <person name="Huettel B."/>
            <person name="Barry K.W."/>
            <person name="Haridas S."/>
            <person name="Chen C."/>
            <person name="Bauer D."/>
            <person name="Andreopoulos W."/>
            <person name="Pangilinan J."/>
            <person name="LaButti K."/>
            <person name="Riley R."/>
            <person name="Lipzen A."/>
            <person name="Clum A."/>
            <person name="Drula E."/>
            <person name="Henrissat B."/>
            <person name="Kohler A."/>
            <person name="Grigoriev I.V."/>
            <person name="Martin F.M."/>
            <person name="Hacquard S."/>
        </authorList>
    </citation>
    <scope>NUCLEOTIDE SEQUENCE</scope>
    <source>
        <strain evidence="2">MPI-SDFR-AT-0117</strain>
    </source>
</reference>
<dbReference type="SUPFAM" id="SSF53335">
    <property type="entry name" value="S-adenosyl-L-methionine-dependent methyltransferases"/>
    <property type="match status" value="1"/>
</dbReference>
<comment type="caution">
    <text evidence="2">The sequence shown here is derived from an EMBL/GenBank/DDBJ whole genome shotgun (WGS) entry which is preliminary data.</text>
</comment>
<accession>A0A9P8V3C2</accession>
<dbReference type="Proteomes" id="UP000770015">
    <property type="component" value="Unassembled WGS sequence"/>
</dbReference>
<feature type="compositionally biased region" description="Low complexity" evidence="1">
    <location>
        <begin position="106"/>
        <end position="121"/>
    </location>
</feature>
<evidence type="ECO:0000256" key="1">
    <source>
        <dbReference type="SAM" id="MobiDB-lite"/>
    </source>
</evidence>
<feature type="compositionally biased region" description="Polar residues" evidence="1">
    <location>
        <begin position="648"/>
        <end position="663"/>
    </location>
</feature>
<feature type="region of interest" description="Disordered" evidence="1">
    <location>
        <begin position="1"/>
        <end position="180"/>
    </location>
</feature>
<dbReference type="InterPro" id="IPR029063">
    <property type="entry name" value="SAM-dependent_MTases_sf"/>
</dbReference>
<name>A0A9P8V3C2_9PEZI</name>
<feature type="region of interest" description="Disordered" evidence="1">
    <location>
        <begin position="832"/>
        <end position="870"/>
    </location>
</feature>
<protein>
    <recommendedName>
        <fullName evidence="4">Methyltransferase type 11 domain-containing protein</fullName>
    </recommendedName>
</protein>
<keyword evidence="3" id="KW-1185">Reference proteome</keyword>
<feature type="compositionally biased region" description="Basic residues" evidence="1">
    <location>
        <begin position="760"/>
        <end position="769"/>
    </location>
</feature>
<feature type="compositionally biased region" description="Polar residues" evidence="1">
    <location>
        <begin position="956"/>
        <end position="975"/>
    </location>
</feature>
<feature type="region of interest" description="Disordered" evidence="1">
    <location>
        <begin position="942"/>
        <end position="981"/>
    </location>
</feature>
<feature type="compositionally biased region" description="Pro residues" evidence="1">
    <location>
        <begin position="856"/>
        <end position="869"/>
    </location>
</feature>
<proteinExistence type="predicted"/>
<feature type="region of interest" description="Disordered" evidence="1">
    <location>
        <begin position="339"/>
        <end position="565"/>
    </location>
</feature>
<evidence type="ECO:0000313" key="2">
    <source>
        <dbReference type="EMBL" id="KAH6669162.1"/>
    </source>
</evidence>